<reference evidence="1" key="1">
    <citation type="journal article" date="2021" name="bioRxiv">
        <title>Whole Genome Assembly and Annotation of Northern Wild Rice, Zizania palustris L., Supports a Whole Genome Duplication in the Zizania Genus.</title>
        <authorList>
            <person name="Haas M."/>
            <person name="Kono T."/>
            <person name="Macchietto M."/>
            <person name="Millas R."/>
            <person name="McGilp L."/>
            <person name="Shao M."/>
            <person name="Duquette J."/>
            <person name="Hirsch C.N."/>
            <person name="Kimball J."/>
        </authorList>
    </citation>
    <scope>NUCLEOTIDE SEQUENCE</scope>
    <source>
        <tissue evidence="1">Fresh leaf tissue</tissue>
    </source>
</reference>
<organism evidence="1 2">
    <name type="scientific">Zizania palustris</name>
    <name type="common">Northern wild rice</name>
    <dbReference type="NCBI Taxonomy" id="103762"/>
    <lineage>
        <taxon>Eukaryota</taxon>
        <taxon>Viridiplantae</taxon>
        <taxon>Streptophyta</taxon>
        <taxon>Embryophyta</taxon>
        <taxon>Tracheophyta</taxon>
        <taxon>Spermatophyta</taxon>
        <taxon>Magnoliopsida</taxon>
        <taxon>Liliopsida</taxon>
        <taxon>Poales</taxon>
        <taxon>Poaceae</taxon>
        <taxon>BOP clade</taxon>
        <taxon>Oryzoideae</taxon>
        <taxon>Oryzeae</taxon>
        <taxon>Zizaniinae</taxon>
        <taxon>Zizania</taxon>
    </lineage>
</organism>
<accession>A0A8J5X2L6</accession>
<dbReference type="EMBL" id="JAAALK010000079">
    <property type="protein sequence ID" value="KAG8100479.1"/>
    <property type="molecule type" value="Genomic_DNA"/>
</dbReference>
<dbReference type="AlphaFoldDB" id="A0A8J5X2L6"/>
<evidence type="ECO:0000313" key="1">
    <source>
        <dbReference type="EMBL" id="KAG8100479.1"/>
    </source>
</evidence>
<comment type="caution">
    <text evidence="1">The sequence shown here is derived from an EMBL/GenBank/DDBJ whole genome shotgun (WGS) entry which is preliminary data.</text>
</comment>
<proteinExistence type="predicted"/>
<evidence type="ECO:0000313" key="2">
    <source>
        <dbReference type="Proteomes" id="UP000729402"/>
    </source>
</evidence>
<reference evidence="1" key="2">
    <citation type="submission" date="2021-02" db="EMBL/GenBank/DDBJ databases">
        <authorList>
            <person name="Kimball J.A."/>
            <person name="Haas M.W."/>
            <person name="Macchietto M."/>
            <person name="Kono T."/>
            <person name="Duquette J."/>
            <person name="Shao M."/>
        </authorList>
    </citation>
    <scope>NUCLEOTIDE SEQUENCE</scope>
    <source>
        <tissue evidence="1">Fresh leaf tissue</tissue>
    </source>
</reference>
<keyword evidence="2" id="KW-1185">Reference proteome</keyword>
<gene>
    <name evidence="1" type="ORF">GUJ93_ZPchr0013g37217</name>
</gene>
<sequence length="89" mass="9994">MISSCTFAGCDTSHTRHNEKAKAYVKIVSIRKACPTSNMENIFTPPHYHCLLLVFRGGQLSLFSVPYFRCAAAGHGSGRVIFWLQENSW</sequence>
<dbReference type="Proteomes" id="UP000729402">
    <property type="component" value="Unassembled WGS sequence"/>
</dbReference>
<name>A0A8J5X2L6_ZIZPA</name>
<protein>
    <submittedName>
        <fullName evidence="1">Uncharacterized protein</fullName>
    </submittedName>
</protein>